<evidence type="ECO:0000313" key="5">
    <source>
        <dbReference type="Proteomes" id="UP000678393"/>
    </source>
</evidence>
<feature type="non-terminal residue" evidence="4">
    <location>
        <position position="237"/>
    </location>
</feature>
<dbReference type="InterPro" id="IPR051560">
    <property type="entry name" value="MAM_domain-containing"/>
</dbReference>
<keyword evidence="1 2" id="KW-1015">Disulfide bond</keyword>
<gene>
    <name evidence="4" type="ORF">CUNI_LOCUS5058</name>
</gene>
<evidence type="ECO:0000256" key="1">
    <source>
        <dbReference type="ARBA" id="ARBA00023157"/>
    </source>
</evidence>
<dbReference type="CDD" id="cd06263">
    <property type="entry name" value="MAM"/>
    <property type="match status" value="1"/>
</dbReference>
<proteinExistence type="predicted"/>
<dbReference type="Gene3D" id="2.60.120.200">
    <property type="match status" value="1"/>
</dbReference>
<name>A0A8S3YWE9_9EUPU</name>
<evidence type="ECO:0000256" key="2">
    <source>
        <dbReference type="PROSITE-ProRule" id="PRU00124"/>
    </source>
</evidence>
<dbReference type="SMART" id="SM00137">
    <property type="entry name" value="MAM"/>
    <property type="match status" value="1"/>
</dbReference>
<dbReference type="Proteomes" id="UP000678393">
    <property type="component" value="Unassembled WGS sequence"/>
</dbReference>
<protein>
    <recommendedName>
        <fullName evidence="3">MAM domain-containing protein</fullName>
    </recommendedName>
</protein>
<dbReference type="PANTHER" id="PTHR23282:SF149">
    <property type="entry name" value="MAM DOMAIN-CONTAINING PROTEIN"/>
    <property type="match status" value="1"/>
</dbReference>
<feature type="domain" description="MAM" evidence="3">
    <location>
        <begin position="52"/>
        <end position="234"/>
    </location>
</feature>
<evidence type="ECO:0000313" key="4">
    <source>
        <dbReference type="EMBL" id="CAG5119500.1"/>
    </source>
</evidence>
<comment type="caution">
    <text evidence="4">The sequence shown here is derived from an EMBL/GenBank/DDBJ whole genome shotgun (WGS) entry which is preliminary data.</text>
</comment>
<accession>A0A8S3YWE9</accession>
<dbReference type="PRINTS" id="PR00020">
    <property type="entry name" value="MAMDOMAIN"/>
</dbReference>
<dbReference type="OrthoDB" id="6159964at2759"/>
<dbReference type="GO" id="GO:0016020">
    <property type="term" value="C:membrane"/>
    <property type="evidence" value="ECO:0007669"/>
    <property type="project" value="InterPro"/>
</dbReference>
<dbReference type="EMBL" id="CAJHNH020000724">
    <property type="protein sequence ID" value="CAG5119500.1"/>
    <property type="molecule type" value="Genomic_DNA"/>
</dbReference>
<evidence type="ECO:0000259" key="3">
    <source>
        <dbReference type="PROSITE" id="PS50060"/>
    </source>
</evidence>
<dbReference type="InterPro" id="IPR002172">
    <property type="entry name" value="LDrepeatLR_classA_rpt"/>
</dbReference>
<dbReference type="SUPFAM" id="SSF49899">
    <property type="entry name" value="Concanavalin A-like lectins/glucanases"/>
    <property type="match status" value="1"/>
</dbReference>
<keyword evidence="5" id="KW-1185">Reference proteome</keyword>
<organism evidence="4 5">
    <name type="scientific">Candidula unifasciata</name>
    <dbReference type="NCBI Taxonomy" id="100452"/>
    <lineage>
        <taxon>Eukaryota</taxon>
        <taxon>Metazoa</taxon>
        <taxon>Spiralia</taxon>
        <taxon>Lophotrochozoa</taxon>
        <taxon>Mollusca</taxon>
        <taxon>Gastropoda</taxon>
        <taxon>Heterobranchia</taxon>
        <taxon>Euthyneura</taxon>
        <taxon>Panpulmonata</taxon>
        <taxon>Eupulmonata</taxon>
        <taxon>Stylommatophora</taxon>
        <taxon>Helicina</taxon>
        <taxon>Helicoidea</taxon>
        <taxon>Geomitridae</taxon>
        <taxon>Candidula</taxon>
    </lineage>
</organism>
<dbReference type="PANTHER" id="PTHR23282">
    <property type="entry name" value="APICAL ENDOSOMAL GLYCOPROTEIN PRECURSOR"/>
    <property type="match status" value="1"/>
</dbReference>
<dbReference type="Pfam" id="PF00629">
    <property type="entry name" value="MAM"/>
    <property type="match status" value="1"/>
</dbReference>
<dbReference type="InterPro" id="IPR013320">
    <property type="entry name" value="ConA-like_dom_sf"/>
</dbReference>
<reference evidence="4" key="1">
    <citation type="submission" date="2021-04" db="EMBL/GenBank/DDBJ databases">
        <authorList>
            <consortium name="Molecular Ecology Group"/>
        </authorList>
    </citation>
    <scope>NUCLEOTIDE SEQUENCE</scope>
</reference>
<feature type="non-terminal residue" evidence="4">
    <location>
        <position position="1"/>
    </location>
</feature>
<dbReference type="AlphaFoldDB" id="A0A8S3YWE9"/>
<dbReference type="InterPro" id="IPR000998">
    <property type="entry name" value="MAM_dom"/>
</dbReference>
<dbReference type="PROSITE" id="PS50068">
    <property type="entry name" value="LDLRA_2"/>
    <property type="match status" value="1"/>
</dbReference>
<feature type="disulfide bond" evidence="2">
    <location>
        <begin position="34"/>
        <end position="46"/>
    </location>
</feature>
<sequence>IHFALQYLPFDNAVGLDDIKLSGCSFADIYSGTCPGLLTCLRTGACIDNPDKFCDFTDNCGDSTDEDPDFCRDYLMDDCEESLGDWSQDDKDDFDWSRHSGSWVSSGPRRDHTLGTHFGHYLIFEGATHTEGQIANLVSPEFLPTQGGDCKIRFYYYMHSSNKGQLTVYVRSKISGHKQQIDQYMTTLQDSWLFGNNALTSNESFQVVFEGKVVGQHSADIGLDDITFTPQCYLGNT</sequence>
<dbReference type="PROSITE" id="PS50060">
    <property type="entry name" value="MAM_2"/>
    <property type="match status" value="1"/>
</dbReference>
<comment type="caution">
    <text evidence="2">Lacks conserved residue(s) required for the propagation of feature annotation.</text>
</comment>